<dbReference type="SFLD" id="SFLDF00027">
    <property type="entry name" value="p-type_atpase"/>
    <property type="match status" value="1"/>
</dbReference>
<keyword evidence="8 10" id="KW-1133">Transmembrane helix</keyword>
<dbReference type="InterPro" id="IPR059000">
    <property type="entry name" value="ATPase_P-type_domA"/>
</dbReference>
<evidence type="ECO:0000256" key="3">
    <source>
        <dbReference type="ARBA" id="ARBA00022692"/>
    </source>
</evidence>
<dbReference type="InterPro" id="IPR008250">
    <property type="entry name" value="ATPase_P-typ_transduc_dom_A_sf"/>
</dbReference>
<dbReference type="InterPro" id="IPR006121">
    <property type="entry name" value="HMA_dom"/>
</dbReference>
<dbReference type="InterPro" id="IPR044492">
    <property type="entry name" value="P_typ_ATPase_HD_dom"/>
</dbReference>
<evidence type="ECO:0000256" key="6">
    <source>
        <dbReference type="ARBA" id="ARBA00022840"/>
    </source>
</evidence>
<evidence type="ECO:0000256" key="8">
    <source>
        <dbReference type="ARBA" id="ARBA00022989"/>
    </source>
</evidence>
<dbReference type="PRINTS" id="PR00943">
    <property type="entry name" value="CUATPASE"/>
</dbReference>
<evidence type="ECO:0000256" key="2">
    <source>
        <dbReference type="ARBA" id="ARBA00006024"/>
    </source>
</evidence>
<dbReference type="InterPro" id="IPR027256">
    <property type="entry name" value="P-typ_ATPase_IB"/>
</dbReference>
<comment type="caution">
    <text evidence="12">The sequence shown here is derived from an EMBL/GenBank/DDBJ whole genome shotgun (WGS) entry which is preliminary data.</text>
</comment>
<dbReference type="Gene3D" id="3.40.50.1000">
    <property type="entry name" value="HAD superfamily/HAD-like"/>
    <property type="match status" value="1"/>
</dbReference>
<keyword evidence="6 10" id="KW-0067">ATP-binding</keyword>
<protein>
    <submittedName>
        <fullName evidence="12">Heavy metal translocating P-type ATPase</fullName>
    </submittedName>
</protein>
<keyword evidence="10" id="KW-1003">Cell membrane</keyword>
<dbReference type="CDD" id="cd02094">
    <property type="entry name" value="P-type_ATPase_Cu-like"/>
    <property type="match status" value="1"/>
</dbReference>
<feature type="transmembrane region" description="Helical" evidence="10">
    <location>
        <begin position="100"/>
        <end position="117"/>
    </location>
</feature>
<dbReference type="SFLD" id="SFLDG00002">
    <property type="entry name" value="C1.7:_P-type_atpase_like"/>
    <property type="match status" value="1"/>
</dbReference>
<dbReference type="Gene3D" id="3.30.70.100">
    <property type="match status" value="1"/>
</dbReference>
<dbReference type="NCBIfam" id="TIGR01525">
    <property type="entry name" value="ATPase-IB_hvy"/>
    <property type="match status" value="1"/>
</dbReference>
<proteinExistence type="inferred from homology"/>
<dbReference type="PROSITE" id="PS00154">
    <property type="entry name" value="ATPASE_E1_E2"/>
    <property type="match status" value="1"/>
</dbReference>
<comment type="subcellular location">
    <subcellularLocation>
        <location evidence="1">Cell membrane</location>
        <topology evidence="1">Multi-pass membrane protein</topology>
    </subcellularLocation>
</comment>
<dbReference type="RefSeq" id="WP_345013825.1">
    <property type="nucleotide sequence ID" value="NZ_BAAAZY010000010.1"/>
</dbReference>
<dbReference type="Pfam" id="PF00702">
    <property type="entry name" value="Hydrolase"/>
    <property type="match status" value="1"/>
</dbReference>
<dbReference type="PROSITE" id="PS01047">
    <property type="entry name" value="HMA_1"/>
    <property type="match status" value="1"/>
</dbReference>
<feature type="transmembrane region" description="Helical" evidence="10">
    <location>
        <begin position="161"/>
        <end position="182"/>
    </location>
</feature>
<sequence>MTTTASDPTTEVELAIGGMTCASCAARIEKKLNRMDGVTATVNYATEKAKVSYGGEVSVQDLIATVEATGYTAQEPAPPVSEVAGSADEQDELRPLRERLVTAVTLAVPVIAMAMIPALQFEYWQWLSLTLAAPVVTYAAWPFHRAAFTNLRHGAATMDTLISVGTSAAFLWSLWALFLGTAGEPGMTHPFELTIARSDGGGNIYLEAAAGVTAFILAGRYFEARSKRKAGAALKALLELGAKDVTVLRADGIEQTVPVSELKVGDRFLVRPGEKIATDGTVVEGSSAVDVSMLTGESVPVEVTEGDPVTGATINAGGRLVVEATRVGADTQLARMAKLVEDAQNGKAAAQRLADRISAVFVPIVIALALGTLGFWLGNGAGVAAAFTAAVAVLIIACPCALGLATPTALMVGTGRGAQLGILIKGPEVLESTRKVDTIVLDKTGTVTTGRMTLLAVHTAGNADEAEVLRLAGALEHASEHPIARAVAEGALEKLGSLPTPEDFANVPGLGVQGIVDGHAVLVGRERLLQEWAMELPEDLARAKSEAEASGRTAIAVAWDGEARAVLEVADAVKDTSPEAIRRLRALGLTPILLTGDNKAVALAVAREVGIAPEDVIAEVLPQDKADVVKRLQGEGRSVAMVGDGVNDAAALAQADLGLAMGTGTDAAIEAGDLTLVRGDLRAAADAIRLSRRTLGTIRSNLFWAFAYNVAALPLAAAGLLNPMIAGAAMAFSSVFVVGNSLRLRSFRAAD</sequence>
<dbReference type="SUPFAM" id="SSF55008">
    <property type="entry name" value="HMA, heavy metal-associated domain"/>
    <property type="match status" value="1"/>
</dbReference>
<dbReference type="InterPro" id="IPR023299">
    <property type="entry name" value="ATPase_P-typ_cyto_dom_N"/>
</dbReference>
<dbReference type="NCBIfam" id="TIGR01511">
    <property type="entry name" value="ATPase-IB1_Cu"/>
    <property type="match status" value="1"/>
</dbReference>
<dbReference type="SUPFAM" id="SSF56784">
    <property type="entry name" value="HAD-like"/>
    <property type="match status" value="1"/>
</dbReference>
<dbReference type="InterPro" id="IPR017969">
    <property type="entry name" value="Heavy-metal-associated_CS"/>
</dbReference>
<evidence type="ECO:0000259" key="11">
    <source>
        <dbReference type="PROSITE" id="PS50846"/>
    </source>
</evidence>
<feature type="transmembrane region" description="Helical" evidence="10">
    <location>
        <begin position="357"/>
        <end position="377"/>
    </location>
</feature>
<accession>A0ABP7V5T1</accession>
<dbReference type="InterPro" id="IPR001757">
    <property type="entry name" value="P_typ_ATPase"/>
</dbReference>
<dbReference type="InterPro" id="IPR036163">
    <property type="entry name" value="HMA_dom_sf"/>
</dbReference>
<evidence type="ECO:0000256" key="7">
    <source>
        <dbReference type="ARBA" id="ARBA00022967"/>
    </source>
</evidence>
<dbReference type="PROSITE" id="PS50846">
    <property type="entry name" value="HMA_2"/>
    <property type="match status" value="1"/>
</dbReference>
<name>A0ABP7V5T1_9ACTN</name>
<dbReference type="InterPro" id="IPR023298">
    <property type="entry name" value="ATPase_P-typ_TM_dom_sf"/>
</dbReference>
<evidence type="ECO:0000256" key="9">
    <source>
        <dbReference type="ARBA" id="ARBA00023136"/>
    </source>
</evidence>
<comment type="similarity">
    <text evidence="2 10">Belongs to the cation transport ATPase (P-type) (TC 3.A.3) family. Type IB subfamily.</text>
</comment>
<dbReference type="PANTHER" id="PTHR43520:SF8">
    <property type="entry name" value="P-TYPE CU(+) TRANSPORTER"/>
    <property type="match status" value="1"/>
</dbReference>
<dbReference type="PANTHER" id="PTHR43520">
    <property type="entry name" value="ATP7, ISOFORM B"/>
    <property type="match status" value="1"/>
</dbReference>
<gene>
    <name evidence="12" type="ORF">GCM10022233_36150</name>
</gene>
<dbReference type="EMBL" id="BAAAZY010000010">
    <property type="protein sequence ID" value="GAA4059811.1"/>
    <property type="molecule type" value="Genomic_DNA"/>
</dbReference>
<feature type="transmembrane region" description="Helical" evidence="10">
    <location>
        <begin position="383"/>
        <end position="406"/>
    </location>
</feature>
<dbReference type="InterPro" id="IPR036412">
    <property type="entry name" value="HAD-like_sf"/>
</dbReference>
<feature type="transmembrane region" description="Helical" evidence="10">
    <location>
        <begin position="123"/>
        <end position="141"/>
    </location>
</feature>
<keyword evidence="9 10" id="KW-0472">Membrane</keyword>
<feature type="transmembrane region" description="Helical" evidence="10">
    <location>
        <begin position="724"/>
        <end position="742"/>
    </location>
</feature>
<feature type="domain" description="HMA" evidence="11">
    <location>
        <begin position="10"/>
        <end position="74"/>
    </location>
</feature>
<evidence type="ECO:0000313" key="12">
    <source>
        <dbReference type="EMBL" id="GAA4059811.1"/>
    </source>
</evidence>
<dbReference type="SUPFAM" id="SSF81665">
    <property type="entry name" value="Calcium ATPase, transmembrane domain M"/>
    <property type="match status" value="1"/>
</dbReference>
<organism evidence="12 13">
    <name type="scientific">Streptomyces shaanxiensis</name>
    <dbReference type="NCBI Taxonomy" id="653357"/>
    <lineage>
        <taxon>Bacteria</taxon>
        <taxon>Bacillati</taxon>
        <taxon>Actinomycetota</taxon>
        <taxon>Actinomycetes</taxon>
        <taxon>Kitasatosporales</taxon>
        <taxon>Streptomycetaceae</taxon>
        <taxon>Streptomyces</taxon>
    </lineage>
</organism>
<evidence type="ECO:0000256" key="10">
    <source>
        <dbReference type="RuleBase" id="RU362081"/>
    </source>
</evidence>
<feature type="transmembrane region" description="Helical" evidence="10">
    <location>
        <begin position="202"/>
        <end position="222"/>
    </location>
</feature>
<dbReference type="Gene3D" id="3.40.1110.10">
    <property type="entry name" value="Calcium-transporting ATPase, cytoplasmic domain N"/>
    <property type="match status" value="1"/>
</dbReference>
<keyword evidence="7" id="KW-1278">Translocase</keyword>
<feature type="transmembrane region" description="Helical" evidence="10">
    <location>
        <begin position="701"/>
        <end position="718"/>
    </location>
</feature>
<dbReference type="Gene3D" id="2.70.150.10">
    <property type="entry name" value="Calcium-transporting ATPase, cytoplasmic transduction domain A"/>
    <property type="match status" value="1"/>
</dbReference>
<dbReference type="PRINTS" id="PR00119">
    <property type="entry name" value="CATATPASE"/>
</dbReference>
<dbReference type="SUPFAM" id="SSF81653">
    <property type="entry name" value="Calcium ATPase, transduction domain A"/>
    <property type="match status" value="1"/>
</dbReference>
<keyword evidence="4 10" id="KW-0479">Metal-binding</keyword>
<keyword evidence="5 10" id="KW-0547">Nucleotide-binding</keyword>
<evidence type="ECO:0000256" key="1">
    <source>
        <dbReference type="ARBA" id="ARBA00004651"/>
    </source>
</evidence>
<reference evidence="13" key="1">
    <citation type="journal article" date="2019" name="Int. J. Syst. Evol. Microbiol.">
        <title>The Global Catalogue of Microorganisms (GCM) 10K type strain sequencing project: providing services to taxonomists for standard genome sequencing and annotation.</title>
        <authorList>
            <consortium name="The Broad Institute Genomics Platform"/>
            <consortium name="The Broad Institute Genome Sequencing Center for Infectious Disease"/>
            <person name="Wu L."/>
            <person name="Ma J."/>
        </authorList>
    </citation>
    <scope>NUCLEOTIDE SEQUENCE [LARGE SCALE GENOMIC DNA]</scope>
    <source>
        <strain evidence="13">JCM 16925</strain>
    </source>
</reference>
<dbReference type="NCBIfam" id="TIGR01494">
    <property type="entry name" value="ATPase_P-type"/>
    <property type="match status" value="1"/>
</dbReference>
<evidence type="ECO:0000256" key="4">
    <source>
        <dbReference type="ARBA" id="ARBA00022723"/>
    </source>
</evidence>
<dbReference type="SFLD" id="SFLDS00003">
    <property type="entry name" value="Haloacid_Dehalogenase"/>
    <property type="match status" value="1"/>
</dbReference>
<dbReference type="CDD" id="cd00371">
    <property type="entry name" value="HMA"/>
    <property type="match status" value="1"/>
</dbReference>
<dbReference type="Pfam" id="PF00122">
    <property type="entry name" value="E1-E2_ATPase"/>
    <property type="match status" value="1"/>
</dbReference>
<dbReference type="InterPro" id="IPR023214">
    <property type="entry name" value="HAD_sf"/>
</dbReference>
<evidence type="ECO:0000313" key="13">
    <source>
        <dbReference type="Proteomes" id="UP001499984"/>
    </source>
</evidence>
<keyword evidence="3 10" id="KW-0812">Transmembrane</keyword>
<dbReference type="Pfam" id="PF00403">
    <property type="entry name" value="HMA"/>
    <property type="match status" value="1"/>
</dbReference>
<evidence type="ECO:0000256" key="5">
    <source>
        <dbReference type="ARBA" id="ARBA00022741"/>
    </source>
</evidence>
<dbReference type="InterPro" id="IPR018303">
    <property type="entry name" value="ATPase_P-typ_P_site"/>
</dbReference>
<dbReference type="Proteomes" id="UP001499984">
    <property type="component" value="Unassembled WGS sequence"/>
</dbReference>
<keyword evidence="13" id="KW-1185">Reference proteome</keyword>